<name>C9ZR82_TRYB9</name>
<keyword evidence="1" id="KW-0812">Transmembrane</keyword>
<feature type="signal peptide" evidence="2">
    <location>
        <begin position="1"/>
        <end position="19"/>
    </location>
</feature>
<feature type="transmembrane region" description="Helical" evidence="1">
    <location>
        <begin position="29"/>
        <end position="46"/>
    </location>
</feature>
<dbReference type="RefSeq" id="XP_011774197.1">
    <property type="nucleotide sequence ID" value="XM_011775895.1"/>
</dbReference>
<protein>
    <submittedName>
        <fullName evidence="3">T. brucei spp.-specific protein</fullName>
    </submittedName>
</protein>
<reference evidence="4" key="1">
    <citation type="journal article" date="2010" name="PLoS Negl. Trop. Dis.">
        <title>The genome sequence of Trypanosoma brucei gambiense, causative agent of chronic human african trypanosomiasis.</title>
        <authorList>
            <person name="Jackson A.P."/>
            <person name="Sanders M."/>
            <person name="Berry A."/>
            <person name="McQuillan J."/>
            <person name="Aslett M.A."/>
            <person name="Quail M.A."/>
            <person name="Chukualim B."/>
            <person name="Capewell P."/>
            <person name="MacLeod A."/>
            <person name="Melville S.E."/>
            <person name="Gibson W."/>
            <person name="Barry J.D."/>
            <person name="Berriman M."/>
            <person name="Hertz-Fowler C."/>
        </authorList>
    </citation>
    <scope>NUCLEOTIDE SEQUENCE [LARGE SCALE GENOMIC DNA]</scope>
    <source>
        <strain evidence="4">MHOM/CI/86/DAL972</strain>
    </source>
</reference>
<evidence type="ECO:0000256" key="2">
    <source>
        <dbReference type="SAM" id="SignalP"/>
    </source>
</evidence>
<accession>C9ZR82</accession>
<dbReference type="Proteomes" id="UP000002316">
    <property type="component" value="Chromosome 6"/>
</dbReference>
<keyword evidence="1" id="KW-1133">Transmembrane helix</keyword>
<proteinExistence type="predicted"/>
<evidence type="ECO:0000313" key="3">
    <source>
        <dbReference type="EMBL" id="CBH11912.1"/>
    </source>
</evidence>
<dbReference type="EMBL" id="FN554969">
    <property type="protein sequence ID" value="CBH11912.1"/>
    <property type="molecule type" value="Genomic_DNA"/>
</dbReference>
<dbReference type="AlphaFoldDB" id="C9ZR82"/>
<sequence>MFVCLLMCLYWLLLGGAGASAWCPTLFPPWGLFYFLFTSLVSRGVLHPTIKREIVMIAVGKGKAEYAPGILGWYCDYQYRRFFRPCVTFICRVCHRLCLSLGSLLRLLYFIYSFFPHLVVVCVCCQAGAANTVHAKGEKGLYSPWKQRALRREDFGCRNGAETHRITHKQTNYKYRLSQ</sequence>
<gene>
    <name evidence="3" type="ORF">TbgDal_VI3900</name>
</gene>
<evidence type="ECO:0000313" key="4">
    <source>
        <dbReference type="Proteomes" id="UP000002316"/>
    </source>
</evidence>
<dbReference type="KEGG" id="tbg:TbgDal_VI3900"/>
<dbReference type="GeneID" id="23862050"/>
<evidence type="ECO:0000256" key="1">
    <source>
        <dbReference type="SAM" id="Phobius"/>
    </source>
</evidence>
<organism evidence="3 4">
    <name type="scientific">Trypanosoma brucei gambiense (strain MHOM/CI/86/DAL972)</name>
    <dbReference type="NCBI Taxonomy" id="679716"/>
    <lineage>
        <taxon>Eukaryota</taxon>
        <taxon>Discoba</taxon>
        <taxon>Euglenozoa</taxon>
        <taxon>Kinetoplastea</taxon>
        <taxon>Metakinetoplastina</taxon>
        <taxon>Trypanosomatida</taxon>
        <taxon>Trypanosomatidae</taxon>
        <taxon>Trypanosoma</taxon>
    </lineage>
</organism>
<feature type="chain" id="PRO_5003004781" evidence="2">
    <location>
        <begin position="20"/>
        <end position="179"/>
    </location>
</feature>
<dbReference type="VEuPathDB" id="TriTrypDB:Tbg972.6.3900"/>
<keyword evidence="1" id="KW-0472">Membrane</keyword>
<keyword evidence="2" id="KW-0732">Signal</keyword>